<gene>
    <name evidence="6" type="ORF">LO744_19860</name>
</gene>
<accession>A0A9Q3V3T5</accession>
<dbReference type="NCBIfam" id="NF037968">
    <property type="entry name" value="SemiSWEET_2"/>
    <property type="match status" value="1"/>
</dbReference>
<evidence type="ECO:0000256" key="3">
    <source>
        <dbReference type="ARBA" id="ARBA00022989"/>
    </source>
</evidence>
<feature type="transmembrane region" description="Helical" evidence="5">
    <location>
        <begin position="6"/>
        <end position="23"/>
    </location>
</feature>
<keyword evidence="3 5" id="KW-1133">Transmembrane helix</keyword>
<dbReference type="InterPro" id="IPR006603">
    <property type="entry name" value="PQ-loop_rpt"/>
</dbReference>
<dbReference type="Gene3D" id="1.20.1280.290">
    <property type="match status" value="1"/>
</dbReference>
<dbReference type="RefSeq" id="WP_139423204.1">
    <property type="nucleotide sequence ID" value="NZ_JAJNAY010000003.1"/>
</dbReference>
<protein>
    <submittedName>
        <fullName evidence="6">SemiSWEET transporter</fullName>
    </submittedName>
</protein>
<comment type="caution">
    <text evidence="6">The sequence shown here is derived from an EMBL/GenBank/DDBJ whole genome shotgun (WGS) entry which is preliminary data.</text>
</comment>
<feature type="transmembrane region" description="Helical" evidence="5">
    <location>
        <begin position="61"/>
        <end position="80"/>
    </location>
</feature>
<evidence type="ECO:0000256" key="4">
    <source>
        <dbReference type="ARBA" id="ARBA00023136"/>
    </source>
</evidence>
<dbReference type="EMBL" id="JAJNAY010000003">
    <property type="protein sequence ID" value="MCD1119103.1"/>
    <property type="molecule type" value="Genomic_DNA"/>
</dbReference>
<keyword evidence="2 5" id="KW-0812">Transmembrane</keyword>
<dbReference type="InterPro" id="IPR047662">
    <property type="entry name" value="SemiSWEET"/>
</dbReference>
<evidence type="ECO:0000313" key="6">
    <source>
        <dbReference type="EMBL" id="MCD1119103.1"/>
    </source>
</evidence>
<evidence type="ECO:0000256" key="2">
    <source>
        <dbReference type="ARBA" id="ARBA00022692"/>
    </source>
</evidence>
<name>A0A9Q3V3T5_9FLAO</name>
<dbReference type="Proteomes" id="UP001108025">
    <property type="component" value="Unassembled WGS sequence"/>
</dbReference>
<feature type="transmembrane region" description="Helical" evidence="5">
    <location>
        <begin position="35"/>
        <end position="55"/>
    </location>
</feature>
<comment type="subcellular location">
    <subcellularLocation>
        <location evidence="1">Membrane</location>
        <topology evidence="1">Multi-pass membrane protein</topology>
    </subcellularLocation>
</comment>
<sequence length="88" mass="9993">MTENILGTIAGILTSISMLPQLIKVLKENNVEDLSALMLIILIIGLSFWVWYGILKNEWPIIISNGFAVIVDVCLLISLWKYKAKYIR</sequence>
<dbReference type="Pfam" id="PF04193">
    <property type="entry name" value="PQ-loop"/>
    <property type="match status" value="1"/>
</dbReference>
<evidence type="ECO:0000313" key="7">
    <source>
        <dbReference type="Proteomes" id="UP001108025"/>
    </source>
</evidence>
<keyword evidence="7" id="KW-1185">Reference proteome</keyword>
<evidence type="ECO:0000256" key="1">
    <source>
        <dbReference type="ARBA" id="ARBA00004141"/>
    </source>
</evidence>
<evidence type="ECO:0000256" key="5">
    <source>
        <dbReference type="SAM" id="Phobius"/>
    </source>
</evidence>
<dbReference type="GO" id="GO:0016020">
    <property type="term" value="C:membrane"/>
    <property type="evidence" value="ECO:0007669"/>
    <property type="project" value="UniProtKB-SubCell"/>
</dbReference>
<reference evidence="6" key="1">
    <citation type="submission" date="2021-11" db="EMBL/GenBank/DDBJ databases">
        <title>Description of novel Chryseobacterium species.</title>
        <authorList>
            <person name="Saticioglu I.B."/>
            <person name="Ay H."/>
            <person name="Altun S."/>
            <person name="Duman M."/>
        </authorList>
    </citation>
    <scope>NUCLEOTIDE SEQUENCE</scope>
    <source>
        <strain evidence="6">C-17</strain>
    </source>
</reference>
<keyword evidence="4 5" id="KW-0472">Membrane</keyword>
<organism evidence="6 7">
    <name type="scientific">Chryseobacterium turcicum</name>
    <dbReference type="NCBI Taxonomy" id="2898076"/>
    <lineage>
        <taxon>Bacteria</taxon>
        <taxon>Pseudomonadati</taxon>
        <taxon>Bacteroidota</taxon>
        <taxon>Flavobacteriia</taxon>
        <taxon>Flavobacteriales</taxon>
        <taxon>Weeksellaceae</taxon>
        <taxon>Chryseobacterium group</taxon>
        <taxon>Chryseobacterium</taxon>
    </lineage>
</organism>
<dbReference type="AlphaFoldDB" id="A0A9Q3V3T5"/>
<proteinExistence type="predicted"/>
<dbReference type="GO" id="GO:0051119">
    <property type="term" value="F:sugar transmembrane transporter activity"/>
    <property type="evidence" value="ECO:0007669"/>
    <property type="project" value="InterPro"/>
</dbReference>